<protein>
    <recommendedName>
        <fullName evidence="4">DUF3153 domain-containing protein</fullName>
    </recommendedName>
</protein>
<feature type="transmembrane region" description="Helical" evidence="1">
    <location>
        <begin position="250"/>
        <end position="269"/>
    </location>
</feature>
<keyword evidence="1" id="KW-0812">Transmembrane</keyword>
<dbReference type="Proteomes" id="UP000605099">
    <property type="component" value="Unassembled WGS sequence"/>
</dbReference>
<evidence type="ECO:0000313" key="2">
    <source>
        <dbReference type="EMBL" id="GGN50053.1"/>
    </source>
</evidence>
<reference evidence="3" key="1">
    <citation type="journal article" date="2019" name="Int. J. Syst. Evol. Microbiol.">
        <title>The Global Catalogue of Microorganisms (GCM) 10K type strain sequencing project: providing services to taxonomists for standard genome sequencing and annotation.</title>
        <authorList>
            <consortium name="The Broad Institute Genomics Platform"/>
            <consortium name="The Broad Institute Genome Sequencing Center for Infectious Disease"/>
            <person name="Wu L."/>
            <person name="Ma J."/>
        </authorList>
    </citation>
    <scope>NUCLEOTIDE SEQUENCE [LARGE SCALE GENOMIC DNA]</scope>
    <source>
        <strain evidence="3">CGMCC 1.6784</strain>
    </source>
</reference>
<comment type="caution">
    <text evidence="2">The sequence shown here is derived from an EMBL/GenBank/DDBJ whole genome shotgun (WGS) entry which is preliminary data.</text>
</comment>
<gene>
    <name evidence="2" type="ORF">GCM10011349_21350</name>
</gene>
<organism evidence="2 3">
    <name type="scientific">Novosphingobium indicum</name>
    <dbReference type="NCBI Taxonomy" id="462949"/>
    <lineage>
        <taxon>Bacteria</taxon>
        <taxon>Pseudomonadati</taxon>
        <taxon>Pseudomonadota</taxon>
        <taxon>Alphaproteobacteria</taxon>
        <taxon>Sphingomonadales</taxon>
        <taxon>Sphingomonadaceae</taxon>
        <taxon>Novosphingobium</taxon>
    </lineage>
</organism>
<evidence type="ECO:0008006" key="4">
    <source>
        <dbReference type="Google" id="ProtNLM"/>
    </source>
</evidence>
<name>A0ABQ2JM89_9SPHN</name>
<evidence type="ECO:0000256" key="1">
    <source>
        <dbReference type="SAM" id="Phobius"/>
    </source>
</evidence>
<keyword evidence="1" id="KW-0472">Membrane</keyword>
<keyword evidence="1" id="KW-1133">Transmembrane helix</keyword>
<dbReference type="EMBL" id="BMLK01000008">
    <property type="protein sequence ID" value="GGN50053.1"/>
    <property type="molecule type" value="Genomic_DNA"/>
</dbReference>
<evidence type="ECO:0000313" key="3">
    <source>
        <dbReference type="Proteomes" id="UP000605099"/>
    </source>
</evidence>
<sequence length="292" mass="31927">MLTACDAKQADQAADAGENKVFCEATLEYVTPQDCEDFTRQAERQMPGKAAFNAPHPLKRGDTFTVWLAVAVTPPKPRPEPPTEAVLLPRPTAPEQDLVIHSEEPASSVATEHSVTANANFGSQPDDEEYIAPDPSEIVGRMSGHPEYFSAVVGDYVAAELDGDASFEIKPASDRIQRVKLGPPWSSTIWKWHVTAKRGGNHTMTLSTAVQVRDRNGKFHEIDSTPRAFAFDVQVTPLDKARDILTDAPIWMKLIGGVFAAAALLLGTVKDFRNALFSLFKKEENDEDPAGK</sequence>
<keyword evidence="3" id="KW-1185">Reference proteome</keyword>
<proteinExistence type="predicted"/>
<accession>A0ABQ2JM89</accession>